<dbReference type="Proteomes" id="UP000503017">
    <property type="component" value="Chromosome"/>
</dbReference>
<organism evidence="1 2">
    <name type="scientific">Mesorhizobium loti R88b</name>
    <dbReference type="NCBI Taxonomy" id="935548"/>
    <lineage>
        <taxon>Bacteria</taxon>
        <taxon>Pseudomonadati</taxon>
        <taxon>Pseudomonadota</taxon>
        <taxon>Alphaproteobacteria</taxon>
        <taxon>Hyphomicrobiales</taxon>
        <taxon>Phyllobacteriaceae</taxon>
        <taxon>Mesorhizobium</taxon>
    </lineage>
</organism>
<dbReference type="Gene3D" id="3.40.50.10320">
    <property type="entry name" value="LmbE-like"/>
    <property type="match status" value="1"/>
</dbReference>
<proteinExistence type="predicted"/>
<dbReference type="InterPro" id="IPR003737">
    <property type="entry name" value="GlcNAc_PI_deacetylase-related"/>
</dbReference>
<name>A0A6M7WZQ1_RHILI</name>
<evidence type="ECO:0000313" key="2">
    <source>
        <dbReference type="Proteomes" id="UP000503017"/>
    </source>
</evidence>
<dbReference type="EMBL" id="CP033367">
    <property type="protein sequence ID" value="QKD06029.1"/>
    <property type="molecule type" value="Genomic_DNA"/>
</dbReference>
<protein>
    <submittedName>
        <fullName evidence="1">PIG-L family deacetylase</fullName>
    </submittedName>
</protein>
<accession>A0A6M7WZQ1</accession>
<dbReference type="RefSeq" id="WP_027032799.1">
    <property type="nucleotide sequence ID" value="NZ_CP033367.1"/>
</dbReference>
<dbReference type="GO" id="GO:0016811">
    <property type="term" value="F:hydrolase activity, acting on carbon-nitrogen (but not peptide) bonds, in linear amides"/>
    <property type="evidence" value="ECO:0007669"/>
    <property type="project" value="TreeGrafter"/>
</dbReference>
<dbReference type="AlphaFoldDB" id="A0A6M7WZQ1"/>
<gene>
    <name evidence="1" type="ORF">EB235_01060</name>
</gene>
<dbReference type="PANTHER" id="PTHR12993">
    <property type="entry name" value="N-ACETYLGLUCOSAMINYL-PHOSPHATIDYLINOSITOL DE-N-ACETYLASE-RELATED"/>
    <property type="match status" value="1"/>
</dbReference>
<dbReference type="SUPFAM" id="SSF102588">
    <property type="entry name" value="LmbE-like"/>
    <property type="match status" value="1"/>
</dbReference>
<sequence>MKILALGAHPDDIEIFMFGTMAAYAAQGAELTFAVATDGAKGGKSDATVLARVRREEATTAAALLGAAPRFLDFPDGELVADAALIGALKTLIRATGPDLVITHAPNDYHADHRALSDGVRIAASFAVPVLHADTMGGTGFAPTHYVDISAHRDIKTQAIRAHRSQRPEQYVDRARIQNEFRAGQCNAAPGSLAEAFRFEPTFPFADIRALLPPAPPVRPVTPQTTVVGEAD</sequence>
<dbReference type="PANTHER" id="PTHR12993:SF30">
    <property type="entry name" value="N-ACETYL-ALPHA-D-GLUCOSAMINYL L-MALATE DEACETYLASE 1"/>
    <property type="match status" value="1"/>
</dbReference>
<evidence type="ECO:0000313" key="1">
    <source>
        <dbReference type="EMBL" id="QKD06029.1"/>
    </source>
</evidence>
<dbReference type="InterPro" id="IPR024078">
    <property type="entry name" value="LmbE-like_dom_sf"/>
</dbReference>
<reference evidence="1 2" key="1">
    <citation type="submission" date="2018-10" db="EMBL/GenBank/DDBJ databases">
        <authorList>
            <person name="Perry B.J."/>
            <person name="Sullivan J.T."/>
            <person name="Murphy R.J.T."/>
            <person name="Ramsay J.P."/>
            <person name="Ronson C.W."/>
        </authorList>
    </citation>
    <scope>NUCLEOTIDE SEQUENCE [LARGE SCALE GENOMIC DNA]</scope>
    <source>
        <strain evidence="1 2">R88b</strain>
    </source>
</reference>
<dbReference type="Pfam" id="PF02585">
    <property type="entry name" value="PIG-L"/>
    <property type="match status" value="1"/>
</dbReference>